<protein>
    <submittedName>
        <fullName evidence="2">Uncharacterized protein</fullName>
    </submittedName>
</protein>
<reference evidence="2" key="1">
    <citation type="submission" date="2016-03" db="EMBL/GenBank/DDBJ databases">
        <authorList>
            <person name="Ploux O."/>
        </authorList>
    </citation>
    <scope>NUCLEOTIDE SEQUENCE</scope>
    <source>
        <strain evidence="2">UC1</strain>
    </source>
</reference>
<feature type="region of interest" description="Disordered" evidence="1">
    <location>
        <begin position="413"/>
        <end position="469"/>
    </location>
</feature>
<sequence>MSAHSQSSRSGHGPFEITSRELQPLGRQVLRGDPSHGARGAAQHDALGEEVVRAGAPHPGDEFAVRDARRDEDRVAALDEVVGLVDVVVELQTGIDAALLLLIVPRPQPSLDVPAERLDGARGDDALGAAADPDAHVGAGVEARRVDPAGDVAVAHQAGAGAGLADLVDERRVPRAIEHRHHELVDGLVERLREPADVLPDRQADVDDAHACRAGHELVHVEHRRRVEHRPAVGHGDDRERVVAALGGQRGPVDRVDGDVALRPASGTDVLAVEEHRRVVLLALADHDEPVEVHGGQERPHRVDGGTVGELLLAASDERDRADRRGLRGPDELESQVAVRMKRAHVCSQAHHVASLRPAPGPDEGFAAPEREGFAILSTAAGAQRGFARLPRSPGRPRFARVTVAHRTATQRPLEELTCPSQPPISTPRCWTAQRRAASPSPRSTPRARSRSTPSSRGSPRPDRTASSR</sequence>
<feature type="compositionally biased region" description="Low complexity" evidence="1">
    <location>
        <begin position="435"/>
        <end position="459"/>
    </location>
</feature>
<accession>A0A1Y5NUW4</accession>
<dbReference type="AlphaFoldDB" id="A0A1Y5NUW4"/>
<evidence type="ECO:0000256" key="1">
    <source>
        <dbReference type="SAM" id="MobiDB-lite"/>
    </source>
</evidence>
<gene>
    <name evidence="2" type="ORF">MIPYR_10326</name>
</gene>
<feature type="compositionally biased region" description="Basic and acidic residues" evidence="1">
    <location>
        <begin position="460"/>
        <end position="469"/>
    </location>
</feature>
<organism evidence="2">
    <name type="scientific">uncultured Microbacterium sp</name>
    <dbReference type="NCBI Taxonomy" id="191216"/>
    <lineage>
        <taxon>Bacteria</taxon>
        <taxon>Bacillati</taxon>
        <taxon>Actinomycetota</taxon>
        <taxon>Actinomycetes</taxon>
        <taxon>Micrococcales</taxon>
        <taxon>Microbacteriaceae</taxon>
        <taxon>Microbacterium</taxon>
        <taxon>environmental samples</taxon>
    </lineage>
</organism>
<evidence type="ECO:0000313" key="2">
    <source>
        <dbReference type="EMBL" id="SBS70173.1"/>
    </source>
</evidence>
<feature type="compositionally biased region" description="Polar residues" evidence="1">
    <location>
        <begin position="1"/>
        <end position="10"/>
    </location>
</feature>
<feature type="region of interest" description="Disordered" evidence="1">
    <location>
        <begin position="1"/>
        <end position="45"/>
    </location>
</feature>
<proteinExistence type="predicted"/>
<name>A0A1Y5NUW4_9MICO</name>
<dbReference type="EMBL" id="FLQR01000001">
    <property type="protein sequence ID" value="SBS70173.1"/>
    <property type="molecule type" value="Genomic_DNA"/>
</dbReference>